<dbReference type="EMBL" id="GFPF01004274">
    <property type="protein sequence ID" value="MAA15420.1"/>
    <property type="molecule type" value="Transcribed_RNA"/>
</dbReference>
<reference evidence="1" key="1">
    <citation type="journal article" date="2017" name="Parasit. Vectors">
        <title>Sialotranscriptomics of Rhipicephalus zambeziensis reveals intricate expression profiles of secretory proteins and suggests tight temporal transcriptional regulation during blood-feeding.</title>
        <authorList>
            <person name="de Castro M.H."/>
            <person name="de Klerk D."/>
            <person name="Pienaar R."/>
            <person name="Rees D.J.G."/>
            <person name="Mans B.J."/>
        </authorList>
    </citation>
    <scope>NUCLEOTIDE SEQUENCE</scope>
    <source>
        <tissue evidence="1">Salivary glands</tissue>
    </source>
</reference>
<organism evidence="1">
    <name type="scientific">Rhipicephalus zambeziensis</name>
    <dbReference type="NCBI Taxonomy" id="60191"/>
    <lineage>
        <taxon>Eukaryota</taxon>
        <taxon>Metazoa</taxon>
        <taxon>Ecdysozoa</taxon>
        <taxon>Arthropoda</taxon>
        <taxon>Chelicerata</taxon>
        <taxon>Arachnida</taxon>
        <taxon>Acari</taxon>
        <taxon>Parasitiformes</taxon>
        <taxon>Ixodida</taxon>
        <taxon>Ixodoidea</taxon>
        <taxon>Ixodidae</taxon>
        <taxon>Rhipicephalinae</taxon>
        <taxon>Rhipicephalus</taxon>
        <taxon>Rhipicephalus</taxon>
    </lineage>
</organism>
<evidence type="ECO:0000313" key="1">
    <source>
        <dbReference type="EMBL" id="MAA15420.1"/>
    </source>
</evidence>
<proteinExistence type="predicted"/>
<protein>
    <submittedName>
        <fullName evidence="1">Lipocalin</fullName>
    </submittedName>
</protein>
<accession>A0A224YNL6</accession>
<name>A0A224YNL6_9ACAR</name>
<dbReference type="AlphaFoldDB" id="A0A224YNL6"/>
<sequence>MLSRGPSKCMSYSMGKHKLYFVALLSAFIILIHYSDANCNKPCAKHHLNFMNFLTTNETIWTYYSTERTYPACKVYLFHYISWGSVLFKRYYIKNLTTHREDLTANITSSHPDLMFFAAAGICEQERLLYLGDTHKCAVVSVYRHAACPYSASPDHGEYFELRVYNSSTTTGPDTDCVQQFNRYGIPEKRVYSSDCQRILLPGCRHSPCYGG</sequence>